<accession>A0A0V0Z315</accession>
<organism evidence="1 2">
    <name type="scientific">Trichinella patagoniensis</name>
    <dbReference type="NCBI Taxonomy" id="990121"/>
    <lineage>
        <taxon>Eukaryota</taxon>
        <taxon>Metazoa</taxon>
        <taxon>Ecdysozoa</taxon>
        <taxon>Nematoda</taxon>
        <taxon>Enoplea</taxon>
        <taxon>Dorylaimia</taxon>
        <taxon>Trichinellida</taxon>
        <taxon>Trichinellidae</taxon>
        <taxon>Trichinella</taxon>
    </lineage>
</organism>
<keyword evidence="2" id="KW-1185">Reference proteome</keyword>
<sequence length="39" mass="4452">MLFLEPRVYIKDMPLHTLIGCKFCVEMCLVLNFIGLHGG</sequence>
<gene>
    <name evidence="1" type="ORF">T12_14233</name>
</gene>
<name>A0A0V0Z315_9BILA</name>
<evidence type="ECO:0000313" key="2">
    <source>
        <dbReference type="Proteomes" id="UP000054783"/>
    </source>
</evidence>
<protein>
    <submittedName>
        <fullName evidence="1">Uncharacterized protein</fullName>
    </submittedName>
</protein>
<dbReference type="EMBL" id="JYDQ01000669">
    <property type="protein sequence ID" value="KRY06780.1"/>
    <property type="molecule type" value="Genomic_DNA"/>
</dbReference>
<dbReference type="Proteomes" id="UP000054783">
    <property type="component" value="Unassembled WGS sequence"/>
</dbReference>
<comment type="caution">
    <text evidence="1">The sequence shown here is derived from an EMBL/GenBank/DDBJ whole genome shotgun (WGS) entry which is preliminary data.</text>
</comment>
<proteinExistence type="predicted"/>
<evidence type="ECO:0000313" key="1">
    <source>
        <dbReference type="EMBL" id="KRY06780.1"/>
    </source>
</evidence>
<dbReference type="AlphaFoldDB" id="A0A0V0Z315"/>
<reference evidence="1 2" key="1">
    <citation type="submission" date="2015-01" db="EMBL/GenBank/DDBJ databases">
        <title>Evolution of Trichinella species and genotypes.</title>
        <authorList>
            <person name="Korhonen P.K."/>
            <person name="Edoardo P."/>
            <person name="Giuseppe L.R."/>
            <person name="Gasser R.B."/>
        </authorList>
    </citation>
    <scope>NUCLEOTIDE SEQUENCE [LARGE SCALE GENOMIC DNA]</scope>
    <source>
        <strain evidence="1">ISS2496</strain>
    </source>
</reference>